<sequence length="124" mass="13471">MRVDGNRVAAPVDGAPAAAEIAVEGDEAEVEAEEEEEEDDDDDKEEEEEEKWLGQYSSTQSILLVGDGDFSFSLALATGFGSGANLVATSLDTYACALDTGTHGADSTIRMWHWLYVYLMHLLH</sequence>
<dbReference type="Pfam" id="PF10354">
    <property type="entry name" value="BMT5-like"/>
    <property type="match status" value="1"/>
</dbReference>
<keyword evidence="4" id="KW-1185">Reference proteome</keyword>
<dbReference type="GO" id="GO:0070475">
    <property type="term" value="P:rRNA base methylation"/>
    <property type="evidence" value="ECO:0007669"/>
    <property type="project" value="InterPro"/>
</dbReference>
<dbReference type="AlphaFoldDB" id="A0A811NMH7"/>
<evidence type="ECO:0000313" key="4">
    <source>
        <dbReference type="Proteomes" id="UP000604825"/>
    </source>
</evidence>
<dbReference type="EMBL" id="CAJGYO010000004">
    <property type="protein sequence ID" value="CAD6224499.1"/>
    <property type="molecule type" value="Genomic_DNA"/>
</dbReference>
<proteinExistence type="predicted"/>
<feature type="domain" description="25S rRNA (uridine-N(3))-methyltransferase BMT5-like" evidence="2">
    <location>
        <begin position="63"/>
        <end position="96"/>
    </location>
</feature>
<reference evidence="3" key="1">
    <citation type="submission" date="2020-10" db="EMBL/GenBank/DDBJ databases">
        <authorList>
            <person name="Han B."/>
            <person name="Lu T."/>
            <person name="Zhao Q."/>
            <person name="Huang X."/>
            <person name="Zhao Y."/>
        </authorList>
    </citation>
    <scope>NUCLEOTIDE SEQUENCE</scope>
</reference>
<gene>
    <name evidence="3" type="ORF">NCGR_LOCUS16783</name>
</gene>
<feature type="compositionally biased region" description="Low complexity" evidence="1">
    <location>
        <begin position="9"/>
        <end position="22"/>
    </location>
</feature>
<dbReference type="GO" id="GO:0070042">
    <property type="term" value="F:rRNA (uridine-N3-)-methyltransferase activity"/>
    <property type="evidence" value="ECO:0007669"/>
    <property type="project" value="InterPro"/>
</dbReference>
<name>A0A811NMH7_9POAL</name>
<feature type="region of interest" description="Disordered" evidence="1">
    <location>
        <begin position="1"/>
        <end position="53"/>
    </location>
</feature>
<dbReference type="InterPro" id="IPR019446">
    <property type="entry name" value="BMT5-like"/>
</dbReference>
<comment type="caution">
    <text evidence="3">The sequence shown here is derived from an EMBL/GenBank/DDBJ whole genome shotgun (WGS) entry which is preliminary data.</text>
</comment>
<evidence type="ECO:0000313" key="3">
    <source>
        <dbReference type="EMBL" id="CAD6224499.1"/>
    </source>
</evidence>
<dbReference type="OrthoDB" id="273345at2759"/>
<organism evidence="3 4">
    <name type="scientific">Miscanthus lutarioriparius</name>
    <dbReference type="NCBI Taxonomy" id="422564"/>
    <lineage>
        <taxon>Eukaryota</taxon>
        <taxon>Viridiplantae</taxon>
        <taxon>Streptophyta</taxon>
        <taxon>Embryophyta</taxon>
        <taxon>Tracheophyta</taxon>
        <taxon>Spermatophyta</taxon>
        <taxon>Magnoliopsida</taxon>
        <taxon>Liliopsida</taxon>
        <taxon>Poales</taxon>
        <taxon>Poaceae</taxon>
        <taxon>PACMAD clade</taxon>
        <taxon>Panicoideae</taxon>
        <taxon>Andropogonodae</taxon>
        <taxon>Andropogoneae</taxon>
        <taxon>Saccharinae</taxon>
        <taxon>Miscanthus</taxon>
    </lineage>
</organism>
<evidence type="ECO:0000259" key="2">
    <source>
        <dbReference type="Pfam" id="PF10354"/>
    </source>
</evidence>
<feature type="compositionally biased region" description="Acidic residues" evidence="1">
    <location>
        <begin position="23"/>
        <end position="50"/>
    </location>
</feature>
<protein>
    <recommendedName>
        <fullName evidence="2">25S rRNA (uridine-N(3))-methyltransferase BMT5-like domain-containing protein</fullName>
    </recommendedName>
</protein>
<dbReference type="Proteomes" id="UP000604825">
    <property type="component" value="Unassembled WGS sequence"/>
</dbReference>
<accession>A0A811NMH7</accession>
<evidence type="ECO:0000256" key="1">
    <source>
        <dbReference type="SAM" id="MobiDB-lite"/>
    </source>
</evidence>